<reference evidence="2 3" key="1">
    <citation type="submission" date="2016-10" db="EMBL/GenBank/DDBJ databases">
        <title>Genome sequence of the basidiomycete white-rot fungus Trametes pubescens.</title>
        <authorList>
            <person name="Makela M.R."/>
            <person name="Granchi Z."/>
            <person name="Peng M."/>
            <person name="De Vries R.P."/>
            <person name="Grigoriev I."/>
            <person name="Riley R."/>
            <person name="Hilden K."/>
        </authorList>
    </citation>
    <scope>NUCLEOTIDE SEQUENCE [LARGE SCALE GENOMIC DNA]</scope>
    <source>
        <strain evidence="2 3">FBCC735</strain>
    </source>
</reference>
<evidence type="ECO:0000313" key="2">
    <source>
        <dbReference type="EMBL" id="OJT03718.1"/>
    </source>
</evidence>
<dbReference type="Proteomes" id="UP000184267">
    <property type="component" value="Unassembled WGS sequence"/>
</dbReference>
<accession>A0A1M2V7Z3</accession>
<comment type="caution">
    <text evidence="2">The sequence shown here is derived from an EMBL/GenBank/DDBJ whole genome shotgun (WGS) entry which is preliminary data.</text>
</comment>
<sequence length="205" mass="21814">MHSRRSTDAVEYQARATGSRGLVRLRPAPVLRREAVPAKLNLKANIGSSLPSDAGKRSAEDNIVDVPCLEGDAAAHRPITDPLAVPPTTRTRRTSHVVSPAMVTFPQSSTPSTSALDTSSALCRPDIPPSHSPHQHASSSRSITRPSITVPSADQQSLQQAVSPPAAGDAHRLEYDVLSAEVRAFDYASVTYLKTNAGHSQALSR</sequence>
<dbReference type="EMBL" id="MNAD01001600">
    <property type="protein sequence ID" value="OJT03718.1"/>
    <property type="molecule type" value="Genomic_DNA"/>
</dbReference>
<evidence type="ECO:0000256" key="1">
    <source>
        <dbReference type="SAM" id="MobiDB-lite"/>
    </source>
</evidence>
<feature type="compositionally biased region" description="Low complexity" evidence="1">
    <location>
        <begin position="135"/>
        <end position="149"/>
    </location>
</feature>
<keyword evidence="3" id="KW-1185">Reference proteome</keyword>
<feature type="region of interest" description="Disordered" evidence="1">
    <location>
        <begin position="79"/>
        <end position="167"/>
    </location>
</feature>
<feature type="compositionally biased region" description="Polar residues" evidence="1">
    <location>
        <begin position="150"/>
        <end position="162"/>
    </location>
</feature>
<evidence type="ECO:0000313" key="3">
    <source>
        <dbReference type="Proteomes" id="UP000184267"/>
    </source>
</evidence>
<organism evidence="2 3">
    <name type="scientific">Trametes pubescens</name>
    <name type="common">White-rot fungus</name>
    <dbReference type="NCBI Taxonomy" id="154538"/>
    <lineage>
        <taxon>Eukaryota</taxon>
        <taxon>Fungi</taxon>
        <taxon>Dikarya</taxon>
        <taxon>Basidiomycota</taxon>
        <taxon>Agaricomycotina</taxon>
        <taxon>Agaricomycetes</taxon>
        <taxon>Polyporales</taxon>
        <taxon>Polyporaceae</taxon>
        <taxon>Trametes</taxon>
    </lineage>
</organism>
<proteinExistence type="predicted"/>
<name>A0A1M2V7Z3_TRAPU</name>
<feature type="compositionally biased region" description="Polar residues" evidence="1">
    <location>
        <begin position="105"/>
        <end position="121"/>
    </location>
</feature>
<protein>
    <submittedName>
        <fullName evidence="2">Uncharacterized protein</fullName>
    </submittedName>
</protein>
<dbReference type="AlphaFoldDB" id="A0A1M2V7Z3"/>
<gene>
    <name evidence="2" type="ORF">TRAPUB_5622</name>
</gene>